<dbReference type="PATRIC" id="fig|883158.3.peg.1051"/>
<dbReference type="PANTHER" id="PTHR37694">
    <property type="entry name" value="SLR8022 PROTEIN"/>
    <property type="match status" value="1"/>
</dbReference>
<dbReference type="eggNOG" id="COG1917">
    <property type="taxonomic scope" value="Bacteria"/>
</dbReference>
<dbReference type="SUPFAM" id="SSF51182">
    <property type="entry name" value="RmlC-like cupins"/>
    <property type="match status" value="1"/>
</dbReference>
<organism evidence="2 3">
    <name type="scientific">Prevotella micans F0438</name>
    <dbReference type="NCBI Taxonomy" id="883158"/>
    <lineage>
        <taxon>Bacteria</taxon>
        <taxon>Pseudomonadati</taxon>
        <taxon>Bacteroidota</taxon>
        <taxon>Bacteroidia</taxon>
        <taxon>Bacteroidales</taxon>
        <taxon>Prevotellaceae</taxon>
        <taxon>Prevotella</taxon>
    </lineage>
</organism>
<evidence type="ECO:0000259" key="1">
    <source>
        <dbReference type="Pfam" id="PF07883"/>
    </source>
</evidence>
<accession>H1Q2A5</accession>
<dbReference type="HOGENOM" id="CLU_141446_2_0_10"/>
<feature type="domain" description="Cupin type-2" evidence="1">
    <location>
        <begin position="38"/>
        <end position="95"/>
    </location>
</feature>
<dbReference type="InterPro" id="IPR014710">
    <property type="entry name" value="RmlC-like_jellyroll"/>
</dbReference>
<name>H1Q2A5_9BACT</name>
<sequence length="107" mass="11847">MGKFEKGKIFRVEELIDYADGGIVSKELIHNPSGSVTLFSFDTGQGLSEHTAPYDALLYVFEGEMELVVEDTIHVVKSGESFIIPSRARHAVNAAVRFKMVITMIRG</sequence>
<gene>
    <name evidence="2" type="ORF">HMPREF9140_01043</name>
</gene>
<dbReference type="EMBL" id="AGWK01000029">
    <property type="protein sequence ID" value="EHO71175.1"/>
    <property type="molecule type" value="Genomic_DNA"/>
</dbReference>
<protein>
    <recommendedName>
        <fullName evidence="1">Cupin type-2 domain-containing protein</fullName>
    </recommendedName>
</protein>
<reference evidence="2 3" key="1">
    <citation type="submission" date="2011-12" db="EMBL/GenBank/DDBJ databases">
        <title>The Genome Sequence of Prevotella micans F0438.</title>
        <authorList>
            <consortium name="The Broad Institute Genome Sequencing Platform"/>
            <person name="Earl A."/>
            <person name="Ward D."/>
            <person name="Feldgarden M."/>
            <person name="Gevers D."/>
            <person name="Izard J."/>
            <person name="Baranova O.V."/>
            <person name="Blanton J.M."/>
            <person name="Wade W.G."/>
            <person name="Dewhirst F.E."/>
            <person name="Young S.K."/>
            <person name="Zeng Q."/>
            <person name="Gargeya S."/>
            <person name="Fitzgerald M."/>
            <person name="Haas B."/>
            <person name="Abouelleil A."/>
            <person name="Alvarado L."/>
            <person name="Arachchi H.M."/>
            <person name="Berlin A."/>
            <person name="Chapman S.B."/>
            <person name="Gearin G."/>
            <person name="Goldberg J."/>
            <person name="Griggs A."/>
            <person name="Gujja S."/>
            <person name="Hansen M."/>
            <person name="Heiman D."/>
            <person name="Howarth C."/>
            <person name="Larimer J."/>
            <person name="Lui A."/>
            <person name="MacDonald P.J.P."/>
            <person name="McCowen C."/>
            <person name="Montmayeur A."/>
            <person name="Murphy C."/>
            <person name="Neiman D."/>
            <person name="Pearson M."/>
            <person name="Priest M."/>
            <person name="Roberts A."/>
            <person name="Saif S."/>
            <person name="Shea T."/>
            <person name="Sisk P."/>
            <person name="Stolte C."/>
            <person name="Sykes S."/>
            <person name="Wortman J."/>
            <person name="Nusbaum C."/>
            <person name="Birren B."/>
        </authorList>
    </citation>
    <scope>NUCLEOTIDE SEQUENCE [LARGE SCALE GENOMIC DNA]</scope>
    <source>
        <strain evidence="2 3">F0438</strain>
    </source>
</reference>
<dbReference type="STRING" id="883158.HMPREF9140_01043"/>
<evidence type="ECO:0000313" key="2">
    <source>
        <dbReference type="EMBL" id="EHO71175.1"/>
    </source>
</evidence>
<dbReference type="Proteomes" id="UP000016023">
    <property type="component" value="Unassembled WGS sequence"/>
</dbReference>
<evidence type="ECO:0000313" key="3">
    <source>
        <dbReference type="Proteomes" id="UP000016023"/>
    </source>
</evidence>
<keyword evidence="3" id="KW-1185">Reference proteome</keyword>
<dbReference type="Pfam" id="PF07883">
    <property type="entry name" value="Cupin_2"/>
    <property type="match status" value="1"/>
</dbReference>
<dbReference type="AlphaFoldDB" id="H1Q2A5"/>
<dbReference type="PANTHER" id="PTHR37694:SF1">
    <property type="entry name" value="SLR8022 PROTEIN"/>
    <property type="match status" value="1"/>
</dbReference>
<dbReference type="InterPro" id="IPR013096">
    <property type="entry name" value="Cupin_2"/>
</dbReference>
<dbReference type="RefSeq" id="WP_006952285.1">
    <property type="nucleotide sequence ID" value="NZ_JH594522.1"/>
</dbReference>
<comment type="caution">
    <text evidence="2">The sequence shown here is derived from an EMBL/GenBank/DDBJ whole genome shotgun (WGS) entry which is preliminary data.</text>
</comment>
<dbReference type="Gene3D" id="2.60.120.10">
    <property type="entry name" value="Jelly Rolls"/>
    <property type="match status" value="1"/>
</dbReference>
<dbReference type="CDD" id="cd02230">
    <property type="entry name" value="cupin_HP0902-like"/>
    <property type="match status" value="1"/>
</dbReference>
<proteinExistence type="predicted"/>
<dbReference type="InterPro" id="IPR011051">
    <property type="entry name" value="RmlC_Cupin_sf"/>
</dbReference>